<dbReference type="EMBL" id="LK023345">
    <property type="protein sequence ID" value="CDS10929.1"/>
    <property type="molecule type" value="Genomic_DNA"/>
</dbReference>
<dbReference type="GO" id="GO:0008270">
    <property type="term" value="F:zinc ion binding"/>
    <property type="evidence" value="ECO:0007669"/>
    <property type="project" value="UniProtKB-KW"/>
</dbReference>
<dbReference type="PANTHER" id="PTHR46481">
    <property type="entry name" value="ZINC FINGER BED DOMAIN-CONTAINING PROTEIN 4"/>
    <property type="match status" value="1"/>
</dbReference>
<dbReference type="GO" id="GO:0005634">
    <property type="term" value="C:nucleus"/>
    <property type="evidence" value="ECO:0007669"/>
    <property type="project" value="UniProtKB-SubCell"/>
</dbReference>
<dbReference type="AlphaFoldDB" id="A0A077WUF7"/>
<reference evidence="7" key="1">
    <citation type="journal article" date="2014" name="Genome Announc.">
        <title>De novo whole-genome sequence and genome annotation of Lichtheimia ramosa.</title>
        <authorList>
            <person name="Linde J."/>
            <person name="Schwartze V."/>
            <person name="Binder U."/>
            <person name="Lass-Florl C."/>
            <person name="Voigt K."/>
            <person name="Horn F."/>
        </authorList>
    </citation>
    <scope>NUCLEOTIDE SEQUENCE</scope>
    <source>
        <strain evidence="7">JMRC FSU:6197</strain>
    </source>
</reference>
<evidence type="ECO:0000313" key="7">
    <source>
        <dbReference type="EMBL" id="CDS10929.1"/>
    </source>
</evidence>
<dbReference type="GO" id="GO:0046983">
    <property type="term" value="F:protein dimerization activity"/>
    <property type="evidence" value="ECO:0007669"/>
    <property type="project" value="InterPro"/>
</dbReference>
<dbReference type="OrthoDB" id="2288540at2759"/>
<accession>A0A077WUF7</accession>
<keyword evidence="2" id="KW-0479">Metal-binding</keyword>
<evidence type="ECO:0000256" key="2">
    <source>
        <dbReference type="ARBA" id="ARBA00022723"/>
    </source>
</evidence>
<dbReference type="SUPFAM" id="SSF53098">
    <property type="entry name" value="Ribonuclease H-like"/>
    <property type="match status" value="1"/>
</dbReference>
<dbReference type="InterPro" id="IPR008906">
    <property type="entry name" value="HATC_C_dom"/>
</dbReference>
<keyword evidence="5" id="KW-0539">Nucleus</keyword>
<evidence type="ECO:0000256" key="5">
    <source>
        <dbReference type="ARBA" id="ARBA00023242"/>
    </source>
</evidence>
<evidence type="ECO:0000256" key="3">
    <source>
        <dbReference type="ARBA" id="ARBA00022771"/>
    </source>
</evidence>
<evidence type="ECO:0000256" key="1">
    <source>
        <dbReference type="ARBA" id="ARBA00004123"/>
    </source>
</evidence>
<keyword evidence="4" id="KW-0862">Zinc</keyword>
<dbReference type="InterPro" id="IPR052035">
    <property type="entry name" value="ZnF_BED_domain_contain"/>
</dbReference>
<dbReference type="PANTHER" id="PTHR46481:SF10">
    <property type="entry name" value="ZINC FINGER BED DOMAIN-CONTAINING PROTEIN 39"/>
    <property type="match status" value="1"/>
</dbReference>
<sequence length="757" mass="86487">MGASRRRTHDEFLADADCDIRHGNEILPTDSASVTTPSQNQTDAVSVSTIPSSVQRGIGALSMGYNVASNVVPSVEDEYRHTPDGKLLYGNTQVTLDPKQGKAWCVQKRYAFFGTDEEDGKKKIFCNFTFPSGRKCIHKLVSSDKSTGNMNRHLNHEHHIHKDSPAKGEAPPVVLPGALESFWMTGDHHASIFSQEPHGIAAFSKDLFRETLLRYIVQSAAPFNTVTQKSLQQLLVLAYKAPDISSIRLPSRITVTRDLKDLYERSHWIDNAWKQHAVTIGFEKITGVHTGQNMAQIMHNVLDQYQLTKIPFHITMDNASNMDKLATVLESRLQCPSVFKAQDNRVHCIGHIINLASQAALEAIRAESPVVEEDHELFDRAENNIARLESPVDRLRQGIIRIRGSPQRRETFRDIVKARCDDDAKAHLELLRDVKVRWNSTLAMLARAVKLRKAYDGFCELLAADFERNQLDDNDWQMIWYTMRYLDSFKEFTDILSGENYPTINTVVPAYNWLFNHLDKYRIAQSGEEDDEEEDENLLRSIMDDPIYDNDDPPSEFVRETLDKASRASFGVLKKYYQQTVQPVYAIAVAMDPTSKYQWWKDACWPEDWIATAKDQVQDAWEKWKVMYLTTSTIPASDQHDIAPLQKQHHTRRPLKMRKVHAGTAPADELASYLVEETIEEFSETVSNYWLRQGPTRDRLAAFARSYLSVPATSTPSERCFSRAKFFIPQSRNRLSDENLSMSVLLDAFFKYQELSK</sequence>
<dbReference type="InterPro" id="IPR012337">
    <property type="entry name" value="RNaseH-like_sf"/>
</dbReference>
<keyword evidence="3" id="KW-0863">Zinc-finger</keyword>
<dbReference type="Pfam" id="PF05699">
    <property type="entry name" value="Dimer_Tnp_hAT"/>
    <property type="match status" value="1"/>
</dbReference>
<name>A0A077WUF7_9FUNG</name>
<evidence type="ECO:0000259" key="6">
    <source>
        <dbReference type="Pfam" id="PF05699"/>
    </source>
</evidence>
<evidence type="ECO:0000256" key="4">
    <source>
        <dbReference type="ARBA" id="ARBA00022833"/>
    </source>
</evidence>
<feature type="domain" description="HAT C-terminal dimerisation" evidence="6">
    <location>
        <begin position="669"/>
        <end position="742"/>
    </location>
</feature>
<protein>
    <recommendedName>
        <fullName evidence="6">HAT C-terminal dimerisation domain-containing protein</fullName>
    </recommendedName>
</protein>
<organism evidence="7">
    <name type="scientific">Lichtheimia ramosa</name>
    <dbReference type="NCBI Taxonomy" id="688394"/>
    <lineage>
        <taxon>Eukaryota</taxon>
        <taxon>Fungi</taxon>
        <taxon>Fungi incertae sedis</taxon>
        <taxon>Mucoromycota</taxon>
        <taxon>Mucoromycotina</taxon>
        <taxon>Mucoromycetes</taxon>
        <taxon>Mucorales</taxon>
        <taxon>Lichtheimiaceae</taxon>
        <taxon>Lichtheimia</taxon>
    </lineage>
</organism>
<proteinExistence type="predicted"/>
<gene>
    <name evidence="7" type="ORF">LRAMOSA11415</name>
</gene>
<comment type="subcellular location">
    <subcellularLocation>
        <location evidence="1">Nucleus</location>
    </subcellularLocation>
</comment>